<dbReference type="InterPro" id="IPR019166">
    <property type="entry name" value="MIC26/MIC27"/>
</dbReference>
<feature type="compositionally biased region" description="Pro residues" evidence="2">
    <location>
        <begin position="62"/>
        <end position="77"/>
    </location>
</feature>
<keyword evidence="1" id="KW-0472">Membrane</keyword>
<proteinExistence type="predicted"/>
<comment type="subcellular location">
    <subcellularLocation>
        <location evidence="1">Mitochondrion inner membrane</location>
    </subcellularLocation>
</comment>
<evidence type="ECO:0000313" key="3">
    <source>
        <dbReference type="EMBL" id="KAF2001089.1"/>
    </source>
</evidence>
<feature type="non-terminal residue" evidence="3">
    <location>
        <position position="1"/>
    </location>
</feature>
<keyword evidence="1" id="KW-0999">Mitochondrion inner membrane</keyword>
<dbReference type="OrthoDB" id="2399148at2759"/>
<dbReference type="EMBL" id="ML977585">
    <property type="protein sequence ID" value="KAF2001089.1"/>
    <property type="molecule type" value="Genomic_DNA"/>
</dbReference>
<dbReference type="InterPro" id="IPR033181">
    <property type="entry name" value="Mic26_fungi"/>
</dbReference>
<dbReference type="GO" id="GO:0042407">
    <property type="term" value="P:cristae formation"/>
    <property type="evidence" value="ECO:0007669"/>
    <property type="project" value="InterPro"/>
</dbReference>
<keyword evidence="1" id="KW-0496">Mitochondrion</keyword>
<keyword evidence="4" id="KW-1185">Reference proteome</keyword>
<dbReference type="Proteomes" id="UP000799779">
    <property type="component" value="Unassembled WGS sequence"/>
</dbReference>
<dbReference type="PANTHER" id="PTHR28268">
    <property type="entry name" value="MICOS SUBUNIT MIC26"/>
    <property type="match status" value="1"/>
</dbReference>
<dbReference type="Pfam" id="PF09769">
    <property type="entry name" value="ApoO"/>
    <property type="match status" value="1"/>
</dbReference>
<comment type="function">
    <text evidence="1">Component of the MICOS complex, a large protein complex of the mitochondrial inner membrane that plays crucial roles in the maintenance of crista junctions, inner membrane architecture, and formation of contact sites to the outer membrane.</text>
</comment>
<feature type="region of interest" description="Disordered" evidence="2">
    <location>
        <begin position="53"/>
        <end position="80"/>
    </location>
</feature>
<dbReference type="GO" id="GO:0044284">
    <property type="term" value="C:mitochondrial crista junction"/>
    <property type="evidence" value="ECO:0007669"/>
    <property type="project" value="TreeGrafter"/>
</dbReference>
<evidence type="ECO:0000256" key="1">
    <source>
        <dbReference type="RuleBase" id="RU363021"/>
    </source>
</evidence>
<dbReference type="PANTHER" id="PTHR28268:SF1">
    <property type="entry name" value="MICOS SUBUNIT MIC26"/>
    <property type="match status" value="1"/>
</dbReference>
<accession>A0A6A5WJV9</accession>
<evidence type="ECO:0000313" key="4">
    <source>
        <dbReference type="Proteomes" id="UP000799779"/>
    </source>
</evidence>
<organism evidence="3 4">
    <name type="scientific">Amniculicola lignicola CBS 123094</name>
    <dbReference type="NCBI Taxonomy" id="1392246"/>
    <lineage>
        <taxon>Eukaryota</taxon>
        <taxon>Fungi</taxon>
        <taxon>Dikarya</taxon>
        <taxon>Ascomycota</taxon>
        <taxon>Pezizomycotina</taxon>
        <taxon>Dothideomycetes</taxon>
        <taxon>Pleosporomycetidae</taxon>
        <taxon>Pleosporales</taxon>
        <taxon>Amniculicolaceae</taxon>
        <taxon>Amniculicola</taxon>
    </lineage>
</organism>
<dbReference type="GO" id="GO:0061617">
    <property type="term" value="C:MICOS complex"/>
    <property type="evidence" value="ECO:0007669"/>
    <property type="project" value="UniProtKB-UniRule"/>
</dbReference>
<sequence length="247" mass="26606">MAFRPLLRPRALAPVVAAATGAAMLFTPRVLSAEEPLSDDTLNRKPIYDDLTSIPSTAIPSTPTPSTPASPSPPARPTPTDRLAVQIGHVRLALYNQSVRAEDALNAALTKTLNLEHSFTSTVRSLAPPKESSERIFPGALYILVASMAGSILTRNRNILLRASVPLVIGLGAANAVLPVTSKNVGELVWTYEKRFPAVADTHLRVRERVGRFVETGIAHSKMGVGMLEDKVGGFREGAEEWVRKGR</sequence>
<comment type="subunit">
    <text evidence="1">Component of the mitochondrial contact site and cristae organizing system (MICOS) complex.</text>
</comment>
<name>A0A6A5WJV9_9PLEO</name>
<protein>
    <recommendedName>
        <fullName evidence="1">MICOS complex subunit</fullName>
    </recommendedName>
</protein>
<reference evidence="3" key="1">
    <citation type="journal article" date="2020" name="Stud. Mycol.">
        <title>101 Dothideomycetes genomes: a test case for predicting lifestyles and emergence of pathogens.</title>
        <authorList>
            <person name="Haridas S."/>
            <person name="Albert R."/>
            <person name="Binder M."/>
            <person name="Bloem J."/>
            <person name="Labutti K."/>
            <person name="Salamov A."/>
            <person name="Andreopoulos B."/>
            <person name="Baker S."/>
            <person name="Barry K."/>
            <person name="Bills G."/>
            <person name="Bluhm B."/>
            <person name="Cannon C."/>
            <person name="Castanera R."/>
            <person name="Culley D."/>
            <person name="Daum C."/>
            <person name="Ezra D."/>
            <person name="Gonzalez J."/>
            <person name="Henrissat B."/>
            <person name="Kuo A."/>
            <person name="Liang C."/>
            <person name="Lipzen A."/>
            <person name="Lutzoni F."/>
            <person name="Magnuson J."/>
            <person name="Mondo S."/>
            <person name="Nolan M."/>
            <person name="Ohm R."/>
            <person name="Pangilinan J."/>
            <person name="Park H.-J."/>
            <person name="Ramirez L."/>
            <person name="Alfaro M."/>
            <person name="Sun H."/>
            <person name="Tritt A."/>
            <person name="Yoshinaga Y."/>
            <person name="Zwiers L.-H."/>
            <person name="Turgeon B."/>
            <person name="Goodwin S."/>
            <person name="Spatafora J."/>
            <person name="Crous P."/>
            <person name="Grigoriev I."/>
        </authorList>
    </citation>
    <scope>NUCLEOTIDE SEQUENCE</scope>
    <source>
        <strain evidence="3">CBS 123094</strain>
    </source>
</reference>
<gene>
    <name evidence="3" type="ORF">P154DRAFT_464950</name>
</gene>
<dbReference type="AlphaFoldDB" id="A0A6A5WJV9"/>
<evidence type="ECO:0000256" key="2">
    <source>
        <dbReference type="SAM" id="MobiDB-lite"/>
    </source>
</evidence>